<reference evidence="1 2" key="1">
    <citation type="submission" date="2020-07" db="EMBL/GenBank/DDBJ databases">
        <title>Sequencing the genomes of 1000 actinobacteria strains.</title>
        <authorList>
            <person name="Klenk H.-P."/>
        </authorList>
    </citation>
    <scope>NUCLEOTIDE SEQUENCE [LARGE SCALE GENOMIC DNA]</scope>
    <source>
        <strain evidence="1 2">DSM 22083</strain>
    </source>
</reference>
<gene>
    <name evidence="1" type="ORF">BKA15_002370</name>
</gene>
<dbReference type="RefSeq" id="WP_179750916.1">
    <property type="nucleotide sequence ID" value="NZ_JACCBU010000001.1"/>
</dbReference>
<keyword evidence="2" id="KW-1185">Reference proteome</keyword>
<name>A0A7Y9LCL4_9ACTN</name>
<organism evidence="1 2">
    <name type="scientific">Microlunatus parietis</name>
    <dbReference type="NCBI Taxonomy" id="682979"/>
    <lineage>
        <taxon>Bacteria</taxon>
        <taxon>Bacillati</taxon>
        <taxon>Actinomycetota</taxon>
        <taxon>Actinomycetes</taxon>
        <taxon>Propionibacteriales</taxon>
        <taxon>Propionibacteriaceae</taxon>
        <taxon>Microlunatus</taxon>
    </lineage>
</organism>
<evidence type="ECO:0000313" key="1">
    <source>
        <dbReference type="EMBL" id="NYE71041.1"/>
    </source>
</evidence>
<protein>
    <submittedName>
        <fullName evidence="1">EXLDI family protein</fullName>
    </submittedName>
</protein>
<proteinExistence type="predicted"/>
<dbReference type="InterPro" id="IPR027580">
    <property type="entry name" value="EXLDI"/>
</dbReference>
<sequence>MPNKTIYVSDSDQELFARAQELAGGSLSQAITTALRRFVEFEEGKLEGFEEVVVKVGLGVGRKVRFSGMLLAEWMDTTATSVATIKVYQSRTGKFVVHTERSPEWKDQSENAEKWSQGWRAWVGNLSANQSWSFTEGESTLDVVDTVEELKPKIPAKLYDLVASAQDHPLIEDLDI</sequence>
<dbReference type="AlphaFoldDB" id="A0A7Y9LCL4"/>
<dbReference type="EMBL" id="JACCBU010000001">
    <property type="protein sequence ID" value="NYE71041.1"/>
    <property type="molecule type" value="Genomic_DNA"/>
</dbReference>
<dbReference type="NCBIfam" id="TIGR04342">
    <property type="entry name" value="EXLDI"/>
    <property type="match status" value="1"/>
</dbReference>
<evidence type="ECO:0000313" key="2">
    <source>
        <dbReference type="Proteomes" id="UP000569914"/>
    </source>
</evidence>
<accession>A0A7Y9LCL4</accession>
<dbReference type="Proteomes" id="UP000569914">
    <property type="component" value="Unassembled WGS sequence"/>
</dbReference>
<comment type="caution">
    <text evidence="1">The sequence shown here is derived from an EMBL/GenBank/DDBJ whole genome shotgun (WGS) entry which is preliminary data.</text>
</comment>